<evidence type="ECO:0000256" key="4">
    <source>
        <dbReference type="PROSITE-ProRule" id="PRU00508"/>
    </source>
</evidence>
<protein>
    <submittedName>
        <fullName evidence="6">CIC11C00000005646</fullName>
    </submittedName>
</protein>
<dbReference type="PROSITE" id="PS51157">
    <property type="entry name" value="ZF_UBR"/>
    <property type="match status" value="1"/>
</dbReference>
<feature type="domain" description="UBR-type" evidence="5">
    <location>
        <begin position="31"/>
        <end position="103"/>
    </location>
</feature>
<sequence length="457" mass="51686">MDEKSVTAVDYLEEQLELEREAREVMPYEPDVCTYPKSCRQLVFACLTCRRQNEGANIGVCYLCLIQCHSTHELVELFSKRDFTCDCGTSRMHKGSSCALRAKQARELVAAESTTNTSVQMSSARGSPVKPPRLRTGSFSESFAFSSIDLPPADDIPSLDNNYNHNFEGKFCSCEMIYNPIQETRTMHQCYLGDVCGEDWFHQDCILGYKPGIHRKRIQSSGENMLDELPPPGLEASEDKPLVTPLVDEDDDDVIPHFPEIDSFGEFVCWKCVEANRAAFDELKHYLKIVVHHMPHFDLVPDAETWETQYEQYKDKNEDEEPPTKKIKTEKKIPYSVFLSESFKDDITNIMASLPEESALGKFLKSVEFFSKDDPIFQPPKEEMASSTSSTGSLFELGSNALRTLPAPQAIEGLHAYGIMKAKLRDFFKGFVDQNKVVTEEEVREFFGNMKNGAGGD</sequence>
<dbReference type="STRING" id="45354.A0A1L0BWG2"/>
<evidence type="ECO:0000313" key="6">
    <source>
        <dbReference type="EMBL" id="SGZ55587.1"/>
    </source>
</evidence>
<dbReference type="Pfam" id="PF02207">
    <property type="entry name" value="zf-UBR"/>
    <property type="match status" value="1"/>
</dbReference>
<dbReference type="PANTHER" id="PTHR13513">
    <property type="entry name" value="E3 UBIQUITIN-PROTEIN LIGASE UBR7"/>
    <property type="match status" value="1"/>
</dbReference>
<keyword evidence="1" id="KW-0479">Metal-binding</keyword>
<evidence type="ECO:0000259" key="5">
    <source>
        <dbReference type="PROSITE" id="PS51157"/>
    </source>
</evidence>
<dbReference type="GO" id="GO:0061630">
    <property type="term" value="F:ubiquitin protein ligase activity"/>
    <property type="evidence" value="ECO:0007669"/>
    <property type="project" value="InterPro"/>
</dbReference>
<dbReference type="SMART" id="SM00396">
    <property type="entry name" value="ZnF_UBR1"/>
    <property type="match status" value="1"/>
</dbReference>
<keyword evidence="2" id="KW-0863">Zinc-finger</keyword>
<name>A0A1L0BWG2_9ASCO</name>
<dbReference type="OrthoDB" id="5795902at2759"/>
<dbReference type="Proteomes" id="UP000182334">
    <property type="component" value="Chromosome V"/>
</dbReference>
<dbReference type="GO" id="GO:0005737">
    <property type="term" value="C:cytoplasm"/>
    <property type="evidence" value="ECO:0007669"/>
    <property type="project" value="TreeGrafter"/>
</dbReference>
<evidence type="ECO:0000256" key="2">
    <source>
        <dbReference type="ARBA" id="ARBA00022771"/>
    </source>
</evidence>
<dbReference type="CDD" id="cd19677">
    <property type="entry name" value="UBR-box_UBR7"/>
    <property type="match status" value="1"/>
</dbReference>
<dbReference type="PANTHER" id="PTHR13513:SF9">
    <property type="entry name" value="E3 UBIQUITIN-PROTEIN LIGASE UBR7-RELATED"/>
    <property type="match status" value="1"/>
</dbReference>
<dbReference type="GO" id="GO:0008270">
    <property type="term" value="F:zinc ion binding"/>
    <property type="evidence" value="ECO:0007669"/>
    <property type="project" value="UniProtKB-KW"/>
</dbReference>
<dbReference type="EMBL" id="LT635760">
    <property type="protein sequence ID" value="SGZ55587.1"/>
    <property type="molecule type" value="Genomic_DNA"/>
</dbReference>
<evidence type="ECO:0000256" key="1">
    <source>
        <dbReference type="ARBA" id="ARBA00022723"/>
    </source>
</evidence>
<organism evidence="6 7">
    <name type="scientific">Sungouiella intermedia</name>
    <dbReference type="NCBI Taxonomy" id="45354"/>
    <lineage>
        <taxon>Eukaryota</taxon>
        <taxon>Fungi</taxon>
        <taxon>Dikarya</taxon>
        <taxon>Ascomycota</taxon>
        <taxon>Saccharomycotina</taxon>
        <taxon>Pichiomycetes</taxon>
        <taxon>Metschnikowiaceae</taxon>
        <taxon>Sungouiella</taxon>
    </lineage>
</organism>
<dbReference type="InterPro" id="IPR040204">
    <property type="entry name" value="UBR7"/>
</dbReference>
<feature type="zinc finger region" description="UBR-type" evidence="4">
    <location>
        <begin position="31"/>
        <end position="103"/>
    </location>
</feature>
<accession>A0A1L0BWG2</accession>
<dbReference type="AlphaFoldDB" id="A0A1L0BWG2"/>
<keyword evidence="3" id="KW-0862">Zinc</keyword>
<reference evidence="6 7" key="1">
    <citation type="submission" date="2016-10" db="EMBL/GenBank/DDBJ databases">
        <authorList>
            <person name="de Groot N.N."/>
        </authorList>
    </citation>
    <scope>NUCLEOTIDE SEQUENCE [LARGE SCALE GENOMIC DNA]</scope>
    <source>
        <strain evidence="6 7">CBS 141442</strain>
    </source>
</reference>
<evidence type="ECO:0000256" key="3">
    <source>
        <dbReference type="ARBA" id="ARBA00022833"/>
    </source>
</evidence>
<dbReference type="InterPro" id="IPR003126">
    <property type="entry name" value="Znf_UBR"/>
</dbReference>
<proteinExistence type="predicted"/>
<dbReference type="InterPro" id="IPR047506">
    <property type="entry name" value="UBR7-like_UBR-box"/>
</dbReference>
<keyword evidence="7" id="KW-1185">Reference proteome</keyword>
<gene>
    <name evidence="6" type="ORF">SAMEA4029010_CIC11G00000005646</name>
</gene>
<evidence type="ECO:0000313" key="7">
    <source>
        <dbReference type="Proteomes" id="UP000182334"/>
    </source>
</evidence>